<comment type="pathway">
    <text evidence="3">Secondary metabolite biosynthesis; terpenoid biosynthesis.</text>
</comment>
<name>A0A0D2QCK1_HYPSF</name>
<evidence type="ECO:0000256" key="11">
    <source>
        <dbReference type="ARBA" id="ARBA00023033"/>
    </source>
</evidence>
<evidence type="ECO:0000256" key="8">
    <source>
        <dbReference type="ARBA" id="ARBA00022989"/>
    </source>
</evidence>
<dbReference type="GO" id="GO:0004497">
    <property type="term" value="F:monooxygenase activity"/>
    <property type="evidence" value="ECO:0007669"/>
    <property type="project" value="UniProtKB-KW"/>
</dbReference>
<dbReference type="GO" id="GO:0016020">
    <property type="term" value="C:membrane"/>
    <property type="evidence" value="ECO:0007669"/>
    <property type="project" value="UniProtKB-SubCell"/>
</dbReference>
<organism evidence="15 16">
    <name type="scientific">Hypholoma sublateritium (strain FD-334 SS-4)</name>
    <dbReference type="NCBI Taxonomy" id="945553"/>
    <lineage>
        <taxon>Eukaryota</taxon>
        <taxon>Fungi</taxon>
        <taxon>Dikarya</taxon>
        <taxon>Basidiomycota</taxon>
        <taxon>Agaricomycotina</taxon>
        <taxon>Agaricomycetes</taxon>
        <taxon>Agaricomycetidae</taxon>
        <taxon>Agaricales</taxon>
        <taxon>Agaricineae</taxon>
        <taxon>Strophariaceae</taxon>
        <taxon>Hypholoma</taxon>
    </lineage>
</organism>
<keyword evidence="9" id="KW-0560">Oxidoreductase</keyword>
<keyword evidence="11" id="KW-0503">Monooxygenase</keyword>
<dbReference type="GO" id="GO:0005506">
    <property type="term" value="F:iron ion binding"/>
    <property type="evidence" value="ECO:0007669"/>
    <property type="project" value="InterPro"/>
</dbReference>
<proteinExistence type="inferred from homology"/>
<evidence type="ECO:0000256" key="7">
    <source>
        <dbReference type="ARBA" id="ARBA00022723"/>
    </source>
</evidence>
<dbReference type="OrthoDB" id="1470350at2759"/>
<evidence type="ECO:0008006" key="17">
    <source>
        <dbReference type="Google" id="ProtNLM"/>
    </source>
</evidence>
<dbReference type="CDD" id="cd11069">
    <property type="entry name" value="CYP_FUM15-like"/>
    <property type="match status" value="1"/>
</dbReference>
<dbReference type="EMBL" id="KN817519">
    <property type="protein sequence ID" value="KJA29355.1"/>
    <property type="molecule type" value="Genomic_DNA"/>
</dbReference>
<comment type="cofactor">
    <cofactor evidence="1 13">
        <name>heme</name>
        <dbReference type="ChEBI" id="CHEBI:30413"/>
    </cofactor>
</comment>
<keyword evidence="5 13" id="KW-0349">Heme</keyword>
<dbReference type="OMA" id="CDVFAEN"/>
<dbReference type="GO" id="GO:0016705">
    <property type="term" value="F:oxidoreductase activity, acting on paired donors, with incorporation or reduction of molecular oxygen"/>
    <property type="evidence" value="ECO:0007669"/>
    <property type="project" value="InterPro"/>
</dbReference>
<evidence type="ECO:0000256" key="13">
    <source>
        <dbReference type="PIRSR" id="PIRSR602401-1"/>
    </source>
</evidence>
<dbReference type="Pfam" id="PF00067">
    <property type="entry name" value="p450"/>
    <property type="match status" value="2"/>
</dbReference>
<keyword evidence="12 14" id="KW-0472">Membrane</keyword>
<feature type="binding site" description="axial binding residue" evidence="13">
    <location>
        <position position="509"/>
    </location>
    <ligand>
        <name>heme</name>
        <dbReference type="ChEBI" id="CHEBI:30413"/>
    </ligand>
    <ligandPart>
        <name>Fe</name>
        <dbReference type="ChEBI" id="CHEBI:18248"/>
    </ligandPart>
</feature>
<reference evidence="16" key="1">
    <citation type="submission" date="2014-04" db="EMBL/GenBank/DDBJ databases">
        <title>Evolutionary Origins and Diversification of the Mycorrhizal Mutualists.</title>
        <authorList>
            <consortium name="DOE Joint Genome Institute"/>
            <consortium name="Mycorrhizal Genomics Consortium"/>
            <person name="Kohler A."/>
            <person name="Kuo A."/>
            <person name="Nagy L.G."/>
            <person name="Floudas D."/>
            <person name="Copeland A."/>
            <person name="Barry K.W."/>
            <person name="Cichocki N."/>
            <person name="Veneault-Fourrey C."/>
            <person name="LaButti K."/>
            <person name="Lindquist E.A."/>
            <person name="Lipzen A."/>
            <person name="Lundell T."/>
            <person name="Morin E."/>
            <person name="Murat C."/>
            <person name="Riley R."/>
            <person name="Ohm R."/>
            <person name="Sun H."/>
            <person name="Tunlid A."/>
            <person name="Henrissat B."/>
            <person name="Grigoriev I.V."/>
            <person name="Hibbett D.S."/>
            <person name="Martin F."/>
        </authorList>
    </citation>
    <scope>NUCLEOTIDE SEQUENCE [LARGE SCALE GENOMIC DNA]</scope>
    <source>
        <strain evidence="16">FD-334 SS-4</strain>
    </source>
</reference>
<dbReference type="STRING" id="945553.A0A0D2QCK1"/>
<dbReference type="InterPro" id="IPR050121">
    <property type="entry name" value="Cytochrome_P450_monoxygenase"/>
</dbReference>
<dbReference type="InterPro" id="IPR002401">
    <property type="entry name" value="Cyt_P450_E_grp-I"/>
</dbReference>
<evidence type="ECO:0000256" key="5">
    <source>
        <dbReference type="ARBA" id="ARBA00022617"/>
    </source>
</evidence>
<sequence length="570" mass="64757">MFLHLAKVCVVGAIVILLRLGYWLVNLLFIQPRTDPMRHLPGPKGSLLESHLDYVMDPEVSSENHKDWRARFGQTFRLHGFGRYDLRLMTFDLRVITHVLSTSGYEKPWQTRAFLGRLIGRGIFSMEGPAHTMQRRIIAPAFTHESVKKMTPVFFKKADELAEKWKDIIAEKVEATAVTESPRVANAIIDVAHWISRASFDVIGLAGFNYDFHALTDESEKVYGAYRRMFNIADKRLGLWQVLELYFPILRKIWVDDDIRTTNESLRIISESGKAIVAEKKLAYQTAQVDGTEGKDLLSLLIKSNLSETSRRLTDKELLDQCSTFLLAGSDSVSVALSWCFHFLSLNPEIQNRLRKDINAVRLAFDDYLSDSASEASVDSGFHDSTPKTLWDSIENLRYLDFVVRETLRFCPPVHATIRVATEDDCIPINHPITTSDGETMYKGPNGGVKIRKGTYIHIPIEGLSHSEDIWGEDALKFNPDRWADVSQWDPNKPGILGLMTFGYGTQSCLGYRFSIAEMKVFIATLLPQFEFRPAEDVKIGKFNTIITRPYVCGKWSEGTQLPISICEFE</sequence>
<keyword evidence="7 13" id="KW-0479">Metal-binding</keyword>
<evidence type="ECO:0000256" key="10">
    <source>
        <dbReference type="ARBA" id="ARBA00023004"/>
    </source>
</evidence>
<evidence type="ECO:0000256" key="9">
    <source>
        <dbReference type="ARBA" id="ARBA00023002"/>
    </source>
</evidence>
<comment type="similarity">
    <text evidence="4">Belongs to the cytochrome P450 family.</text>
</comment>
<comment type="subcellular location">
    <subcellularLocation>
        <location evidence="2">Membrane</location>
    </subcellularLocation>
</comment>
<dbReference type="SUPFAM" id="SSF48264">
    <property type="entry name" value="Cytochrome P450"/>
    <property type="match status" value="1"/>
</dbReference>
<keyword evidence="8 14" id="KW-1133">Transmembrane helix</keyword>
<evidence type="ECO:0000256" key="14">
    <source>
        <dbReference type="SAM" id="Phobius"/>
    </source>
</evidence>
<keyword evidence="16" id="KW-1185">Reference proteome</keyword>
<keyword evidence="10 13" id="KW-0408">Iron</keyword>
<dbReference type="InterPro" id="IPR036396">
    <property type="entry name" value="Cyt_P450_sf"/>
</dbReference>
<dbReference type="InterPro" id="IPR001128">
    <property type="entry name" value="Cyt_P450"/>
</dbReference>
<dbReference type="Proteomes" id="UP000054270">
    <property type="component" value="Unassembled WGS sequence"/>
</dbReference>
<dbReference type="PANTHER" id="PTHR24305:SF166">
    <property type="entry name" value="CYTOCHROME P450 12A4, MITOCHONDRIAL-RELATED"/>
    <property type="match status" value="1"/>
</dbReference>
<dbReference type="PANTHER" id="PTHR24305">
    <property type="entry name" value="CYTOCHROME P450"/>
    <property type="match status" value="1"/>
</dbReference>
<accession>A0A0D2QCK1</accession>
<dbReference type="PRINTS" id="PR00463">
    <property type="entry name" value="EP450I"/>
</dbReference>
<gene>
    <name evidence="15" type="ORF">HYPSUDRAFT_32769</name>
</gene>
<evidence type="ECO:0000313" key="15">
    <source>
        <dbReference type="EMBL" id="KJA29355.1"/>
    </source>
</evidence>
<evidence type="ECO:0000256" key="2">
    <source>
        <dbReference type="ARBA" id="ARBA00004370"/>
    </source>
</evidence>
<evidence type="ECO:0000256" key="4">
    <source>
        <dbReference type="ARBA" id="ARBA00010617"/>
    </source>
</evidence>
<dbReference type="GO" id="GO:0020037">
    <property type="term" value="F:heme binding"/>
    <property type="evidence" value="ECO:0007669"/>
    <property type="project" value="InterPro"/>
</dbReference>
<evidence type="ECO:0000256" key="12">
    <source>
        <dbReference type="ARBA" id="ARBA00023136"/>
    </source>
</evidence>
<dbReference type="PRINTS" id="PR00385">
    <property type="entry name" value="P450"/>
</dbReference>
<keyword evidence="6 14" id="KW-0812">Transmembrane</keyword>
<protein>
    <recommendedName>
        <fullName evidence="17">Cytochrome P450</fullName>
    </recommendedName>
</protein>
<feature type="transmembrane region" description="Helical" evidence="14">
    <location>
        <begin position="5"/>
        <end position="25"/>
    </location>
</feature>
<dbReference type="AlphaFoldDB" id="A0A0D2QCK1"/>
<evidence type="ECO:0000256" key="6">
    <source>
        <dbReference type="ARBA" id="ARBA00022692"/>
    </source>
</evidence>
<dbReference type="Gene3D" id="1.10.630.10">
    <property type="entry name" value="Cytochrome P450"/>
    <property type="match status" value="1"/>
</dbReference>
<evidence type="ECO:0000256" key="3">
    <source>
        <dbReference type="ARBA" id="ARBA00004721"/>
    </source>
</evidence>
<evidence type="ECO:0000256" key="1">
    <source>
        <dbReference type="ARBA" id="ARBA00001971"/>
    </source>
</evidence>
<evidence type="ECO:0000313" key="16">
    <source>
        <dbReference type="Proteomes" id="UP000054270"/>
    </source>
</evidence>